<reference evidence="1 2" key="1">
    <citation type="journal article" date="2015" name="G3 (Bethesda)">
        <title>Insights into Ongoing Evolution of the Hexachlorocyclohexane Catabolic Pathway from Comparative Genomics of Ten Sphingomonadaceae Strains.</title>
        <authorList>
            <person name="Pearce S.L."/>
            <person name="Oakeshott J.G."/>
            <person name="Pandey G."/>
        </authorList>
    </citation>
    <scope>NUCLEOTIDE SEQUENCE [LARGE SCALE GENOMIC DNA]</scope>
    <source>
        <strain evidence="1 2">LL01</strain>
    </source>
</reference>
<protein>
    <recommendedName>
        <fullName evidence="3">YozE SAM-like domain-containing protein</fullName>
    </recommendedName>
</protein>
<organism evidence="1 2">
    <name type="scientific">Sphingobium cupriresistens LL01</name>
    <dbReference type="NCBI Taxonomy" id="1420583"/>
    <lineage>
        <taxon>Bacteria</taxon>
        <taxon>Pseudomonadati</taxon>
        <taxon>Pseudomonadota</taxon>
        <taxon>Alphaproteobacteria</taxon>
        <taxon>Sphingomonadales</taxon>
        <taxon>Sphingomonadaceae</taxon>
        <taxon>Sphingobium</taxon>
    </lineage>
</organism>
<evidence type="ECO:0000313" key="1">
    <source>
        <dbReference type="EMBL" id="KMS57138.1"/>
    </source>
</evidence>
<evidence type="ECO:0008006" key="3">
    <source>
        <dbReference type="Google" id="ProtNLM"/>
    </source>
</evidence>
<comment type="caution">
    <text evidence="1">The sequence shown here is derived from an EMBL/GenBank/DDBJ whole genome shotgun (WGS) entry which is preliminary data.</text>
</comment>
<dbReference type="STRING" id="1420583.V473_02480"/>
<dbReference type="EMBL" id="JACT01000001">
    <property type="protein sequence ID" value="KMS57138.1"/>
    <property type="molecule type" value="Genomic_DNA"/>
</dbReference>
<dbReference type="Proteomes" id="UP000052232">
    <property type="component" value="Unassembled WGS sequence"/>
</dbReference>
<dbReference type="InterPro" id="IPR036806">
    <property type="entry name" value="YozE_SAM-like_sf"/>
</dbReference>
<evidence type="ECO:0000313" key="2">
    <source>
        <dbReference type="Proteomes" id="UP000052232"/>
    </source>
</evidence>
<dbReference type="SUPFAM" id="SSF140652">
    <property type="entry name" value="YozE-like"/>
    <property type="match status" value="1"/>
</dbReference>
<dbReference type="Gene3D" id="1.10.150.260">
    <property type="entry name" value="YozE SAM-like"/>
    <property type="match status" value="1"/>
</dbReference>
<accession>A0A0J7Y144</accession>
<name>A0A0J7Y144_9SPHN</name>
<proteinExistence type="predicted"/>
<gene>
    <name evidence="1" type="ORF">V473_02480</name>
</gene>
<dbReference type="PATRIC" id="fig|1420583.3.peg.496"/>
<dbReference type="AlphaFoldDB" id="A0A0J7Y144"/>
<keyword evidence="2" id="KW-1185">Reference proteome</keyword>
<sequence>MSTNEQGEPFGGWLLKQTGRDDWIGTLAKQAKSDPRFSRATTPDELRKRLQEAGAEGDSFEALDDAEVEWLSA</sequence>
<dbReference type="RefSeq" id="WP_066600112.1">
    <property type="nucleotide sequence ID" value="NZ_KQ130434.1"/>
</dbReference>